<dbReference type="AlphaFoldDB" id="A0AAD7D1F0"/>
<feature type="region of interest" description="Disordered" evidence="1">
    <location>
        <begin position="35"/>
        <end position="82"/>
    </location>
</feature>
<proteinExistence type="predicted"/>
<dbReference type="Proteomes" id="UP001221757">
    <property type="component" value="Unassembled WGS sequence"/>
</dbReference>
<protein>
    <submittedName>
        <fullName evidence="2">Uncharacterized protein</fullName>
    </submittedName>
</protein>
<gene>
    <name evidence="2" type="ORF">B0H17DRAFT_1140697</name>
</gene>
<name>A0AAD7D1F0_MYCRO</name>
<reference evidence="2" key="1">
    <citation type="submission" date="2023-03" db="EMBL/GenBank/DDBJ databases">
        <title>Massive genome expansion in bonnet fungi (Mycena s.s.) driven by repeated elements and novel gene families across ecological guilds.</title>
        <authorList>
            <consortium name="Lawrence Berkeley National Laboratory"/>
            <person name="Harder C.B."/>
            <person name="Miyauchi S."/>
            <person name="Viragh M."/>
            <person name="Kuo A."/>
            <person name="Thoen E."/>
            <person name="Andreopoulos B."/>
            <person name="Lu D."/>
            <person name="Skrede I."/>
            <person name="Drula E."/>
            <person name="Henrissat B."/>
            <person name="Morin E."/>
            <person name="Kohler A."/>
            <person name="Barry K."/>
            <person name="LaButti K."/>
            <person name="Morin E."/>
            <person name="Salamov A."/>
            <person name="Lipzen A."/>
            <person name="Mereny Z."/>
            <person name="Hegedus B."/>
            <person name="Baldrian P."/>
            <person name="Stursova M."/>
            <person name="Weitz H."/>
            <person name="Taylor A."/>
            <person name="Grigoriev I.V."/>
            <person name="Nagy L.G."/>
            <person name="Martin F."/>
            <person name="Kauserud H."/>
        </authorList>
    </citation>
    <scope>NUCLEOTIDE SEQUENCE</scope>
    <source>
        <strain evidence="2">CBHHK067</strain>
    </source>
</reference>
<evidence type="ECO:0000313" key="3">
    <source>
        <dbReference type="Proteomes" id="UP001221757"/>
    </source>
</evidence>
<evidence type="ECO:0000256" key="1">
    <source>
        <dbReference type="SAM" id="MobiDB-lite"/>
    </source>
</evidence>
<organism evidence="2 3">
    <name type="scientific">Mycena rosella</name>
    <name type="common">Pink bonnet</name>
    <name type="synonym">Agaricus rosellus</name>
    <dbReference type="NCBI Taxonomy" id="1033263"/>
    <lineage>
        <taxon>Eukaryota</taxon>
        <taxon>Fungi</taxon>
        <taxon>Dikarya</taxon>
        <taxon>Basidiomycota</taxon>
        <taxon>Agaricomycotina</taxon>
        <taxon>Agaricomycetes</taxon>
        <taxon>Agaricomycetidae</taxon>
        <taxon>Agaricales</taxon>
        <taxon>Marasmiineae</taxon>
        <taxon>Mycenaceae</taxon>
        <taxon>Mycena</taxon>
    </lineage>
</organism>
<sequence>MYPTYGSIHLGPWEGPHTQTYRLLEQLGIVIERKGAGAGPSRSHKIGPIGVPKSPKRAGLHKKGAEAGPSSSHEIGPVGCQNPQNELGMAPHLIEKDVPSEVAGVFREDYLKSPSEEGLDISVSQLGFPIPRMFSAATRIEALVFFLRLPPFVRRPGGPGKLFVKGSGSSWLPTGGVGALLPRGGVGVTKGILSSIGGVGVLGGILS</sequence>
<accession>A0AAD7D1F0</accession>
<dbReference type="EMBL" id="JARKIE010000157">
    <property type="protein sequence ID" value="KAJ7674262.1"/>
    <property type="molecule type" value="Genomic_DNA"/>
</dbReference>
<comment type="caution">
    <text evidence="2">The sequence shown here is derived from an EMBL/GenBank/DDBJ whole genome shotgun (WGS) entry which is preliminary data.</text>
</comment>
<evidence type="ECO:0000313" key="2">
    <source>
        <dbReference type="EMBL" id="KAJ7674262.1"/>
    </source>
</evidence>
<keyword evidence="3" id="KW-1185">Reference proteome</keyword>